<evidence type="ECO:0000313" key="3">
    <source>
        <dbReference type="Proteomes" id="UP000699865"/>
    </source>
</evidence>
<dbReference type="EMBL" id="JAFMOU010000064">
    <property type="protein sequence ID" value="MBU9834670.1"/>
    <property type="molecule type" value="Genomic_DNA"/>
</dbReference>
<dbReference type="PANTHER" id="PTHR10000:SF8">
    <property type="entry name" value="HAD SUPERFAMILY HYDROLASE-LIKE, TYPE 3"/>
    <property type="match status" value="1"/>
</dbReference>
<comment type="caution">
    <text evidence="2">The sequence shown here is derived from an EMBL/GenBank/DDBJ whole genome shotgun (WGS) entry which is preliminary data.</text>
</comment>
<organism evidence="2 3">
    <name type="scientific">Rahnella perminowiae</name>
    <dbReference type="NCBI Taxonomy" id="2816244"/>
    <lineage>
        <taxon>Bacteria</taxon>
        <taxon>Pseudomonadati</taxon>
        <taxon>Pseudomonadota</taxon>
        <taxon>Gammaproteobacteria</taxon>
        <taxon>Enterobacterales</taxon>
        <taxon>Yersiniaceae</taxon>
        <taxon>Rahnella</taxon>
    </lineage>
</organism>
<dbReference type="Pfam" id="PF08282">
    <property type="entry name" value="Hydrolase_3"/>
    <property type="match status" value="1"/>
</dbReference>
<dbReference type="PANTHER" id="PTHR10000">
    <property type="entry name" value="PHOSPHOSERINE PHOSPHATASE"/>
    <property type="match status" value="1"/>
</dbReference>
<proteinExistence type="predicted"/>
<dbReference type="SFLD" id="SFLDG01140">
    <property type="entry name" value="C2.B:_Phosphomannomutase_and_P"/>
    <property type="match status" value="1"/>
</dbReference>
<dbReference type="NCBIfam" id="TIGR01484">
    <property type="entry name" value="HAD-SF-IIB"/>
    <property type="match status" value="1"/>
</dbReference>
<reference evidence="2 3" key="1">
    <citation type="submission" date="2021-03" db="EMBL/GenBank/DDBJ databases">
        <title>Five novel Rahnella species.</title>
        <authorList>
            <person name="Brady C."/>
            <person name="Asselin J."/>
            <person name="Beer S."/>
            <person name="Bruberg M.B."/>
            <person name="Crampton B."/>
            <person name="Venter S."/>
            <person name="Arnold D."/>
            <person name="Denman S."/>
        </authorList>
    </citation>
    <scope>NUCLEOTIDE SEQUENCE [LARGE SCALE GENOMIC DNA]</scope>
    <source>
        <strain evidence="2 3">L72c</strain>
    </source>
</reference>
<name>A0ABS6KYY1_9GAMM</name>
<dbReference type="CDD" id="cd07516">
    <property type="entry name" value="HAD_Pase"/>
    <property type="match status" value="1"/>
</dbReference>
<protein>
    <submittedName>
        <fullName evidence="2">HAD family phosphatase</fullName>
    </submittedName>
</protein>
<dbReference type="SFLD" id="SFLDS00003">
    <property type="entry name" value="Haloacid_Dehalogenase"/>
    <property type="match status" value="1"/>
</dbReference>
<dbReference type="InterPro" id="IPR006379">
    <property type="entry name" value="HAD-SF_hydro_IIB"/>
</dbReference>
<dbReference type="Proteomes" id="UP000699865">
    <property type="component" value="Unassembled WGS sequence"/>
</dbReference>
<dbReference type="NCBIfam" id="TIGR00099">
    <property type="entry name" value="Cof-subfamily"/>
    <property type="match status" value="1"/>
</dbReference>
<evidence type="ECO:0000256" key="1">
    <source>
        <dbReference type="ARBA" id="ARBA00022801"/>
    </source>
</evidence>
<sequence>MRSVKKQWEMVIFDLDGTVLRSDKTISLRFQTAVTLAVNEGIKFAFATGRTLENVINLVNTIPAIPADAYIIACNGALIWQRHDNKIIRSVFLEQKDITVINDFATQINTPCFIIDNQALSTPFKEISAININRYSALTVKTSGIDWNNPKLTAPKMMFIASDNEIDDIQRKISVSLSESYHFVRSEPSYLEVMKKGVHKGAASHYLSEYLNIPPSRIIAVGDEYNDIEMLEFAGLGVAMGNARLEIQNSADWVTLTNDNEGAAYVIEHWILQK</sequence>
<dbReference type="RefSeq" id="WP_217138031.1">
    <property type="nucleotide sequence ID" value="NZ_JAFMOU010000064.1"/>
</dbReference>
<evidence type="ECO:0000313" key="2">
    <source>
        <dbReference type="EMBL" id="MBU9834670.1"/>
    </source>
</evidence>
<keyword evidence="1" id="KW-0378">Hydrolase</keyword>
<dbReference type="InterPro" id="IPR000150">
    <property type="entry name" value="Cof"/>
</dbReference>
<keyword evidence="3" id="KW-1185">Reference proteome</keyword>
<accession>A0ABS6KYY1</accession>
<gene>
    <name evidence="2" type="ORF">J1786_07565</name>
</gene>